<dbReference type="CDD" id="cd00757">
    <property type="entry name" value="ThiF_MoeB_HesA_family"/>
    <property type="match status" value="1"/>
</dbReference>
<dbReference type="GO" id="GO:0008641">
    <property type="term" value="F:ubiquitin-like modifier activating enzyme activity"/>
    <property type="evidence" value="ECO:0007669"/>
    <property type="project" value="InterPro"/>
</dbReference>
<organism evidence="3 4">
    <name type="scientific">Thermoflavimicrobium dichotomicum</name>
    <dbReference type="NCBI Taxonomy" id="46223"/>
    <lineage>
        <taxon>Bacteria</taxon>
        <taxon>Bacillati</taxon>
        <taxon>Bacillota</taxon>
        <taxon>Bacilli</taxon>
        <taxon>Bacillales</taxon>
        <taxon>Thermoactinomycetaceae</taxon>
        <taxon>Thermoflavimicrobium</taxon>
    </lineage>
</organism>
<evidence type="ECO:0000313" key="3">
    <source>
        <dbReference type="EMBL" id="SFJ73246.1"/>
    </source>
</evidence>
<dbReference type="InterPro" id="IPR045886">
    <property type="entry name" value="ThiF/MoeB/HesA"/>
</dbReference>
<accession>A0A1I3TUD3</accession>
<proteinExistence type="inferred from homology"/>
<dbReference type="Proteomes" id="UP000199545">
    <property type="component" value="Unassembled WGS sequence"/>
</dbReference>
<comment type="similarity">
    <text evidence="1">Belongs to the HesA/MoeB/ThiF family.</text>
</comment>
<name>A0A1I3TUD3_9BACL</name>
<evidence type="ECO:0000313" key="4">
    <source>
        <dbReference type="Proteomes" id="UP000199545"/>
    </source>
</evidence>
<reference evidence="3 4" key="1">
    <citation type="submission" date="2016-10" db="EMBL/GenBank/DDBJ databases">
        <authorList>
            <person name="de Groot N.N."/>
        </authorList>
    </citation>
    <scope>NUCLEOTIDE SEQUENCE [LARGE SCALE GENOMIC DNA]</scope>
    <source>
        <strain evidence="3 4">DSM 44778</strain>
    </source>
</reference>
<dbReference type="FunFam" id="3.40.50.720:FF:000080">
    <property type="entry name" value="Thiazole biosynthesis adenylyltransferase ThiF"/>
    <property type="match status" value="1"/>
</dbReference>
<keyword evidence="3" id="KW-0808">Transferase</keyword>
<dbReference type="AlphaFoldDB" id="A0A1I3TUD3"/>
<dbReference type="GO" id="GO:0004792">
    <property type="term" value="F:thiosulfate-cyanide sulfurtransferase activity"/>
    <property type="evidence" value="ECO:0007669"/>
    <property type="project" value="TreeGrafter"/>
</dbReference>
<keyword evidence="3" id="KW-0548">Nucleotidyltransferase</keyword>
<gene>
    <name evidence="3" type="ORF">SAMN05421852_11937</name>
</gene>
<dbReference type="PANTHER" id="PTHR10953">
    <property type="entry name" value="UBIQUITIN-ACTIVATING ENZYME E1"/>
    <property type="match status" value="1"/>
</dbReference>
<evidence type="ECO:0000259" key="2">
    <source>
        <dbReference type="Pfam" id="PF00899"/>
    </source>
</evidence>
<dbReference type="Pfam" id="PF00899">
    <property type="entry name" value="ThiF"/>
    <property type="match status" value="1"/>
</dbReference>
<dbReference type="GO" id="GO:0016779">
    <property type="term" value="F:nucleotidyltransferase activity"/>
    <property type="evidence" value="ECO:0007669"/>
    <property type="project" value="UniProtKB-KW"/>
</dbReference>
<dbReference type="EMBL" id="FORR01000019">
    <property type="protein sequence ID" value="SFJ73246.1"/>
    <property type="molecule type" value="Genomic_DNA"/>
</dbReference>
<dbReference type="GO" id="GO:0008146">
    <property type="term" value="F:sulfotransferase activity"/>
    <property type="evidence" value="ECO:0007669"/>
    <property type="project" value="TreeGrafter"/>
</dbReference>
<feature type="domain" description="THIF-type NAD/FAD binding fold" evidence="2">
    <location>
        <begin position="8"/>
        <end position="245"/>
    </location>
</feature>
<dbReference type="InterPro" id="IPR035985">
    <property type="entry name" value="Ubiquitin-activating_enz"/>
</dbReference>
<dbReference type="STRING" id="46223.SAMN05421852_11937"/>
<dbReference type="PANTHER" id="PTHR10953:SF102">
    <property type="entry name" value="ADENYLYLTRANSFERASE AND SULFURTRANSFERASE MOCS3"/>
    <property type="match status" value="1"/>
</dbReference>
<keyword evidence="4" id="KW-1185">Reference proteome</keyword>
<dbReference type="InterPro" id="IPR000594">
    <property type="entry name" value="ThiF_NAD_FAD-bd"/>
</dbReference>
<dbReference type="Gene3D" id="3.40.50.720">
    <property type="entry name" value="NAD(P)-binding Rossmann-like Domain"/>
    <property type="match status" value="1"/>
</dbReference>
<sequence>MTVDMTRYSRQILFPPIGKDGQARLQSSRIAIVGMGALGTALANHMVRAGVGYIRIIDRDFVEESNLQRQMLYDEMDAQNQLPKAIAAKEKLERINSSVTIEAHVTDLTWRNAEKLLSSVDLILDGTDNFSVRYLINDVSIKHQIPWIYGGAVSARGMTFTIRPGITPCLRCLFPDPPAPGSSETCDTAGVIGPVVQIVASFQATEALKLLIGATEALDPRMRHFELWDNHYIAMKVKAKSDCPVCKQQKYEFLEPAHPEEQAISLCGRQTIQISPADSLQMNLNQLAEKLEPVADIEKTPFLLRATIDPYRLVIFPDGRVLVQGTDDISIAKSLVAKYVGM</sequence>
<dbReference type="SUPFAM" id="SSF69572">
    <property type="entry name" value="Activating enzymes of the ubiquitin-like proteins"/>
    <property type="match status" value="1"/>
</dbReference>
<evidence type="ECO:0000256" key="1">
    <source>
        <dbReference type="ARBA" id="ARBA00009919"/>
    </source>
</evidence>
<dbReference type="RefSeq" id="WP_093231241.1">
    <property type="nucleotide sequence ID" value="NZ_FORR01000019.1"/>
</dbReference>
<dbReference type="GO" id="GO:0005829">
    <property type="term" value="C:cytosol"/>
    <property type="evidence" value="ECO:0007669"/>
    <property type="project" value="TreeGrafter"/>
</dbReference>
<protein>
    <submittedName>
        <fullName evidence="3">Adenylyltransferase and sulfurtransferase</fullName>
    </submittedName>
</protein>
<dbReference type="OrthoDB" id="9804286at2"/>